<dbReference type="PANTHER" id="PTHR39639:SF1">
    <property type="entry name" value="DUF262 DOMAIN-CONTAINING PROTEIN"/>
    <property type="match status" value="1"/>
</dbReference>
<dbReference type="Pfam" id="PF03235">
    <property type="entry name" value="GmrSD_N"/>
    <property type="match status" value="1"/>
</dbReference>
<dbReference type="InterPro" id="IPR004919">
    <property type="entry name" value="GmrSD_N"/>
</dbReference>
<proteinExistence type="predicted"/>
<accession>A0ABU4N747</accession>
<dbReference type="RefSeq" id="WP_193383135.1">
    <property type="nucleotide sequence ID" value="NZ_JABXWF010000013.1"/>
</dbReference>
<sequence length="379" mass="43275">MADTEENTLSKIIEDENGQEAQNEGDRNAIRERWERGQRELMTYAFDFNAHTLTSLVRDGQLDISPGYQRRPRWDIYRQSRLIESFLLNIPVPAIYLNEDEAGMYSVIDGMHRIAAIVDFFGDRYALSGLEVFYEANGKKFSDLDPGMQRTLAARATMRATVISHLSDPVMKYDLFQRLNMGGVPLNAQEVRNSTFSGPYNDLLVELSESDDFRTALNFTTNSYSAVWRAMKDVELVLRYFTLRDSWTSFRGSMTYALNAHMSKNAYASLGELQELREDFLSTLKKAAAAFGPHLFRRITNSGRPSPRISVPIYDAQMLSVRGFSIAQLERNTEAIQQGMKELLQNAYFNESTRIHTSSPHSIHYRIESLIGMLHNAVE</sequence>
<keyword evidence="4" id="KW-1185">Reference proteome</keyword>
<evidence type="ECO:0000313" key="4">
    <source>
        <dbReference type="Proteomes" id="UP001282474"/>
    </source>
</evidence>
<name>A0ABU4N747_9ACTN</name>
<dbReference type="PANTHER" id="PTHR39639">
    <property type="entry name" value="CHROMOSOME 16, WHOLE GENOME SHOTGUN SEQUENCE"/>
    <property type="match status" value="1"/>
</dbReference>
<organism evidence="3 4">
    <name type="scientific">Streptomyces caniscabiei</name>
    <dbReference type="NCBI Taxonomy" id="2746961"/>
    <lineage>
        <taxon>Bacteria</taxon>
        <taxon>Bacillati</taxon>
        <taxon>Actinomycetota</taxon>
        <taxon>Actinomycetes</taxon>
        <taxon>Kitasatosporales</taxon>
        <taxon>Streptomycetaceae</taxon>
        <taxon>Streptomyces</taxon>
    </lineage>
</organism>
<evidence type="ECO:0000256" key="1">
    <source>
        <dbReference type="SAM" id="MobiDB-lite"/>
    </source>
</evidence>
<gene>
    <name evidence="3" type="ORF">PV383_45005</name>
</gene>
<protein>
    <submittedName>
        <fullName evidence="3">DUF262 domain-containing protein</fullName>
    </submittedName>
</protein>
<dbReference type="Proteomes" id="UP001282474">
    <property type="component" value="Unassembled WGS sequence"/>
</dbReference>
<evidence type="ECO:0000313" key="3">
    <source>
        <dbReference type="EMBL" id="MDX3044269.1"/>
    </source>
</evidence>
<reference evidence="3 4" key="1">
    <citation type="journal article" date="2023" name="Microb. Genom.">
        <title>Mesoterricola silvestris gen. nov., sp. nov., Mesoterricola sediminis sp. nov., Geothrix oryzae sp. nov., Geothrix edaphica sp. nov., Geothrix rubra sp. nov., and Geothrix limicola sp. nov., six novel members of Acidobacteriota isolated from soils.</title>
        <authorList>
            <person name="Weisberg A.J."/>
            <person name="Pearce E."/>
            <person name="Kramer C.G."/>
            <person name="Chang J.H."/>
            <person name="Clarke C.R."/>
        </authorList>
    </citation>
    <scope>NUCLEOTIDE SEQUENCE [LARGE SCALE GENOMIC DNA]</scope>
    <source>
        <strain evidence="3 4">NE20-4-1</strain>
    </source>
</reference>
<comment type="caution">
    <text evidence="3">The sequence shown here is derived from an EMBL/GenBank/DDBJ whole genome shotgun (WGS) entry which is preliminary data.</text>
</comment>
<evidence type="ECO:0000259" key="2">
    <source>
        <dbReference type="Pfam" id="PF03235"/>
    </source>
</evidence>
<feature type="region of interest" description="Disordered" evidence="1">
    <location>
        <begin position="1"/>
        <end position="26"/>
    </location>
</feature>
<dbReference type="EMBL" id="JARAWJ010000074">
    <property type="protein sequence ID" value="MDX3044269.1"/>
    <property type="molecule type" value="Genomic_DNA"/>
</dbReference>
<feature type="domain" description="GmrSD restriction endonucleases N-terminal" evidence="2">
    <location>
        <begin position="56"/>
        <end position="196"/>
    </location>
</feature>